<dbReference type="InterPro" id="IPR052603">
    <property type="entry name" value="EFCB6"/>
</dbReference>
<dbReference type="GeneID" id="106113065"/>
<dbReference type="InterPro" id="IPR011992">
    <property type="entry name" value="EF-hand-dom_pair"/>
</dbReference>
<evidence type="ECO:0000313" key="1">
    <source>
        <dbReference type="RefSeq" id="XP_013161243.1"/>
    </source>
</evidence>
<sequence length="226" mass="25430">ALLNDLEERPVESATVARALPPVGTPHAAHDPAQTDIVQILAKIKGRMVREGLRPRDYLRQFDKHNELVIARPDFYRGMASAGFVLTPLEMDTVMDVFCAPTRRRYIDYDRFCRTVGEALAQEGLERAPLLQPVPHAPPPPTNNFLNFEERSIVSKALDKLSKHHDQVSNIFEIFKEADREQCGSVPQVAVQRALSRRGVLALLSARELQLICKCFGYRRGCGDEV</sequence>
<dbReference type="KEGG" id="pxu:106113065"/>
<reference evidence="1" key="1">
    <citation type="submission" date="2025-08" db="UniProtKB">
        <authorList>
            <consortium name="RefSeq"/>
        </authorList>
    </citation>
    <scope>IDENTIFICATION</scope>
</reference>
<name>A0AAJ6YYA9_PAPXU</name>
<protein>
    <submittedName>
        <fullName evidence="1">Uncharacterized protein LOC106113065</fullName>
    </submittedName>
</protein>
<dbReference type="PANTHER" id="PTHR20875:SF0">
    <property type="entry name" value="GH12158P"/>
    <property type="match status" value="1"/>
</dbReference>
<proteinExistence type="predicted"/>
<dbReference type="Proteomes" id="UP000694872">
    <property type="component" value="Unplaced"/>
</dbReference>
<gene>
    <name evidence="1" type="primary">LOC106113065</name>
</gene>
<dbReference type="Gene3D" id="1.10.238.10">
    <property type="entry name" value="EF-hand"/>
    <property type="match status" value="1"/>
</dbReference>
<organism evidence="1">
    <name type="scientific">Papilio xuthus</name>
    <name type="common">Asian swallowtail butterfly</name>
    <dbReference type="NCBI Taxonomy" id="66420"/>
    <lineage>
        <taxon>Eukaryota</taxon>
        <taxon>Metazoa</taxon>
        <taxon>Ecdysozoa</taxon>
        <taxon>Arthropoda</taxon>
        <taxon>Hexapoda</taxon>
        <taxon>Insecta</taxon>
        <taxon>Pterygota</taxon>
        <taxon>Neoptera</taxon>
        <taxon>Endopterygota</taxon>
        <taxon>Lepidoptera</taxon>
        <taxon>Glossata</taxon>
        <taxon>Ditrysia</taxon>
        <taxon>Papilionoidea</taxon>
        <taxon>Papilionidae</taxon>
        <taxon>Papilioninae</taxon>
        <taxon>Papilio</taxon>
    </lineage>
</organism>
<dbReference type="SUPFAM" id="SSF47473">
    <property type="entry name" value="EF-hand"/>
    <property type="match status" value="1"/>
</dbReference>
<feature type="non-terminal residue" evidence="1">
    <location>
        <position position="1"/>
    </location>
</feature>
<accession>A0AAJ6YYA9</accession>
<dbReference type="RefSeq" id="XP_013161243.1">
    <property type="nucleotide sequence ID" value="XM_013305789.1"/>
</dbReference>
<dbReference type="AlphaFoldDB" id="A0AAJ6YYA9"/>
<dbReference type="PANTHER" id="PTHR20875">
    <property type="entry name" value="EF-HAND CALCIUM-BINDING DOMAIN-CONTAINING PROTEIN 6-RELATED"/>
    <property type="match status" value="1"/>
</dbReference>